<dbReference type="Proteomes" id="UP001231189">
    <property type="component" value="Unassembled WGS sequence"/>
</dbReference>
<reference evidence="3" key="1">
    <citation type="submission" date="2023-07" db="EMBL/GenBank/DDBJ databases">
        <title>A chromosome-level genome assembly of Lolium multiflorum.</title>
        <authorList>
            <person name="Chen Y."/>
            <person name="Copetti D."/>
            <person name="Kolliker R."/>
            <person name="Studer B."/>
        </authorList>
    </citation>
    <scope>NUCLEOTIDE SEQUENCE</scope>
    <source>
        <strain evidence="3">02402/16</strain>
        <tissue evidence="3">Leaf</tissue>
    </source>
</reference>
<accession>A0AAD8RDW3</accession>
<keyword evidence="4" id="KW-1185">Reference proteome</keyword>
<evidence type="ECO:0000313" key="4">
    <source>
        <dbReference type="Proteomes" id="UP001231189"/>
    </source>
</evidence>
<evidence type="ECO:0000256" key="1">
    <source>
        <dbReference type="SAM" id="MobiDB-lite"/>
    </source>
</evidence>
<protein>
    <recommendedName>
        <fullName evidence="2">DUF4283 domain-containing protein</fullName>
    </recommendedName>
</protein>
<feature type="compositionally biased region" description="Low complexity" evidence="1">
    <location>
        <begin position="244"/>
        <end position="257"/>
    </location>
</feature>
<sequence>MGDLLLTDKEATGLVIKDAGAARINPRWAVVGKVCSPRKLVIGALERALHRAWGLHHPATFREIGDNRFVVKFSSEGDYRHVMKGGPWQFDFNVVLLKKFDGAIRPCDMVFDELELWARVLDLPMDMMNHAYGELIGDWIGKFISVETDDDGMAWGKDLRIRVAVKVDQPLLRGVCLRQSDVDGEGTWFDLKYEKVPHFCFDCRSLVHPEEGCLAEKEEVQQWGEWLRASPQCNQRPPPPARPSIQSSSYSSRSAGSENRYKGEASVRDVPPRRNMFNDYSYSSSSRTGERVMRFDDQDNTSPERRQKEPARDQYEKREPLGSRQKKGLAGTYIRRPRKNDDLPKTGGSQEPLGMHQNKKGSSKMVWVPVPVQVVGEETSGSAGKRHRVNSMFDGLNGQEEEGQRSGSVFERLEEPAADPAAQGRREQ</sequence>
<dbReference type="InterPro" id="IPR025558">
    <property type="entry name" value="DUF4283"/>
</dbReference>
<dbReference type="AlphaFoldDB" id="A0AAD8RDW3"/>
<feature type="domain" description="DUF4283" evidence="2">
    <location>
        <begin position="27"/>
        <end position="100"/>
    </location>
</feature>
<comment type="caution">
    <text evidence="3">The sequence shown here is derived from an EMBL/GenBank/DDBJ whole genome shotgun (WGS) entry which is preliminary data.</text>
</comment>
<dbReference type="InterPro" id="IPR040256">
    <property type="entry name" value="At4g02000-like"/>
</dbReference>
<dbReference type="Pfam" id="PF14111">
    <property type="entry name" value="DUF4283"/>
    <property type="match status" value="1"/>
</dbReference>
<evidence type="ECO:0000313" key="3">
    <source>
        <dbReference type="EMBL" id="KAK1618249.1"/>
    </source>
</evidence>
<feature type="compositionally biased region" description="Basic and acidic residues" evidence="1">
    <location>
        <begin position="288"/>
        <end position="321"/>
    </location>
</feature>
<dbReference type="PANTHER" id="PTHR31286">
    <property type="entry name" value="GLYCINE-RICH CELL WALL STRUCTURAL PROTEIN 1.8-LIKE"/>
    <property type="match status" value="1"/>
</dbReference>
<gene>
    <name evidence="3" type="ORF">QYE76_023766</name>
</gene>
<feature type="region of interest" description="Disordered" evidence="1">
    <location>
        <begin position="230"/>
        <end position="365"/>
    </location>
</feature>
<feature type="compositionally biased region" description="Polar residues" evidence="1">
    <location>
        <begin position="278"/>
        <end position="287"/>
    </location>
</feature>
<evidence type="ECO:0000259" key="2">
    <source>
        <dbReference type="Pfam" id="PF14111"/>
    </source>
</evidence>
<organism evidence="3 4">
    <name type="scientific">Lolium multiflorum</name>
    <name type="common">Italian ryegrass</name>
    <name type="synonym">Lolium perenne subsp. multiflorum</name>
    <dbReference type="NCBI Taxonomy" id="4521"/>
    <lineage>
        <taxon>Eukaryota</taxon>
        <taxon>Viridiplantae</taxon>
        <taxon>Streptophyta</taxon>
        <taxon>Embryophyta</taxon>
        <taxon>Tracheophyta</taxon>
        <taxon>Spermatophyta</taxon>
        <taxon>Magnoliopsida</taxon>
        <taxon>Liliopsida</taxon>
        <taxon>Poales</taxon>
        <taxon>Poaceae</taxon>
        <taxon>BOP clade</taxon>
        <taxon>Pooideae</taxon>
        <taxon>Poodae</taxon>
        <taxon>Poeae</taxon>
        <taxon>Poeae Chloroplast Group 2 (Poeae type)</taxon>
        <taxon>Loliodinae</taxon>
        <taxon>Loliinae</taxon>
        <taxon>Lolium</taxon>
    </lineage>
</organism>
<dbReference type="EMBL" id="JAUUTY010000006">
    <property type="protein sequence ID" value="KAK1618249.1"/>
    <property type="molecule type" value="Genomic_DNA"/>
</dbReference>
<feature type="region of interest" description="Disordered" evidence="1">
    <location>
        <begin position="378"/>
        <end position="428"/>
    </location>
</feature>
<proteinExistence type="predicted"/>
<feature type="compositionally biased region" description="Basic and acidic residues" evidence="1">
    <location>
        <begin position="259"/>
        <end position="272"/>
    </location>
</feature>
<name>A0AAD8RDW3_LOLMU</name>
<dbReference type="PANTHER" id="PTHR31286:SF166">
    <property type="entry name" value="OS01G0177800 PROTEIN"/>
    <property type="match status" value="1"/>
</dbReference>